<dbReference type="EMBL" id="JAUCDY010000021">
    <property type="protein sequence ID" value="MDM7858944.1"/>
    <property type="molecule type" value="Genomic_DNA"/>
</dbReference>
<feature type="transmembrane region" description="Helical" evidence="1">
    <location>
        <begin position="102"/>
        <end position="122"/>
    </location>
</feature>
<protein>
    <submittedName>
        <fullName evidence="2">SirB2 family protein</fullName>
    </submittedName>
</protein>
<evidence type="ECO:0000313" key="3">
    <source>
        <dbReference type="Proteomes" id="UP001241056"/>
    </source>
</evidence>
<dbReference type="Pfam" id="PF04247">
    <property type="entry name" value="SirB"/>
    <property type="match status" value="1"/>
</dbReference>
<reference evidence="2 3" key="1">
    <citation type="submission" date="2023-06" db="EMBL/GenBank/DDBJ databases">
        <title>Thiopseudomonas sp. CY1220 draft genome sequence.</title>
        <authorList>
            <person name="Zhao G."/>
            <person name="An M."/>
        </authorList>
    </citation>
    <scope>NUCLEOTIDE SEQUENCE [LARGE SCALE GENOMIC DNA]</scope>
    <source>
        <strain evidence="2 3">CY1220</strain>
    </source>
</reference>
<feature type="transmembrane region" description="Helical" evidence="1">
    <location>
        <begin position="75"/>
        <end position="95"/>
    </location>
</feature>
<comment type="caution">
    <text evidence="2">The sequence shown here is derived from an EMBL/GenBank/DDBJ whole genome shotgun (WGS) entry which is preliminary data.</text>
</comment>
<gene>
    <name evidence="2" type="ORF">QEZ41_11790</name>
</gene>
<keyword evidence="1" id="KW-0472">Membrane</keyword>
<accession>A0ABT7STV4</accession>
<name>A0ABT7STV4_9GAMM</name>
<dbReference type="Proteomes" id="UP001241056">
    <property type="component" value="Unassembled WGS sequence"/>
</dbReference>
<dbReference type="PIRSF" id="PIRSF005610">
    <property type="entry name" value="SirB"/>
    <property type="match status" value="1"/>
</dbReference>
<evidence type="ECO:0000256" key="1">
    <source>
        <dbReference type="SAM" id="Phobius"/>
    </source>
</evidence>
<sequence>MAEYYLWIKNVHIGMAYTTGLLFLLRGLYRLLWRERMHQGLRKSVDRLSYLVDTLLLAMGISLLFVLQLNPVTTAWVASKLVLLIVYVGLGVFAFRQRLPLAGRWSCFALALVCWLLMYQTARLHLPIWMWS</sequence>
<dbReference type="RefSeq" id="WP_289411795.1">
    <property type="nucleotide sequence ID" value="NZ_JAUCDY010000021.1"/>
</dbReference>
<evidence type="ECO:0000313" key="2">
    <source>
        <dbReference type="EMBL" id="MDM7858944.1"/>
    </source>
</evidence>
<proteinExistence type="predicted"/>
<feature type="transmembrane region" description="Helical" evidence="1">
    <location>
        <begin position="50"/>
        <end position="69"/>
    </location>
</feature>
<organism evidence="2 3">
    <name type="scientific">Thiopseudomonas acetoxidans</name>
    <dbReference type="NCBI Taxonomy" id="3041622"/>
    <lineage>
        <taxon>Bacteria</taxon>
        <taxon>Pseudomonadati</taxon>
        <taxon>Pseudomonadota</taxon>
        <taxon>Gammaproteobacteria</taxon>
        <taxon>Pseudomonadales</taxon>
        <taxon>Pseudomonadaceae</taxon>
        <taxon>Thiopseudomonas</taxon>
    </lineage>
</organism>
<feature type="transmembrane region" description="Helical" evidence="1">
    <location>
        <begin position="6"/>
        <end position="29"/>
    </location>
</feature>
<dbReference type="PANTHER" id="PTHR39594">
    <property type="entry name" value="PROTEIN YCHQ"/>
    <property type="match status" value="1"/>
</dbReference>
<keyword evidence="1" id="KW-0812">Transmembrane</keyword>
<keyword evidence="3" id="KW-1185">Reference proteome</keyword>
<keyword evidence="1" id="KW-1133">Transmembrane helix</keyword>
<dbReference type="PANTHER" id="PTHR39594:SF1">
    <property type="entry name" value="PROTEIN YCHQ"/>
    <property type="match status" value="1"/>
</dbReference>
<dbReference type="InterPro" id="IPR007360">
    <property type="entry name" value="SirB"/>
</dbReference>